<dbReference type="Pfam" id="PF04073">
    <property type="entry name" value="tRNA_edit"/>
    <property type="match status" value="1"/>
</dbReference>
<dbReference type="AlphaFoldDB" id="A0A0J1FP35"/>
<name>A0A0J1FP35_9FIRM</name>
<protein>
    <submittedName>
        <fullName evidence="2">YbaK / prolyl-tRNA synthetases associated domain protein</fullName>
    </submittedName>
</protein>
<reference evidence="2 3" key="1">
    <citation type="submission" date="2015-06" db="EMBL/GenBank/DDBJ databases">
        <title>Draft genome of the moderately acidophilic sulfate reducer Candidatus Desulfosporosinus acididurans strain M1.</title>
        <authorList>
            <person name="Poehlein A."/>
            <person name="Petzsch P."/>
            <person name="Johnson B.D."/>
            <person name="Schloemann M."/>
            <person name="Daniel R."/>
            <person name="Muehling M."/>
        </authorList>
    </citation>
    <scope>NUCLEOTIDE SEQUENCE [LARGE SCALE GENOMIC DNA]</scope>
    <source>
        <strain evidence="2 3">M1</strain>
    </source>
</reference>
<evidence type="ECO:0000313" key="2">
    <source>
        <dbReference type="EMBL" id="KLU65259.1"/>
    </source>
</evidence>
<dbReference type="STRING" id="476652.DEAC_c28110"/>
<accession>A0A0J1FP35</accession>
<feature type="domain" description="YbaK/aminoacyl-tRNA synthetase-associated" evidence="1">
    <location>
        <begin position="1"/>
        <end position="49"/>
    </location>
</feature>
<gene>
    <name evidence="2" type="ORF">DEAC_c28110</name>
</gene>
<dbReference type="SUPFAM" id="SSF55826">
    <property type="entry name" value="YbaK/ProRS associated domain"/>
    <property type="match status" value="1"/>
</dbReference>
<dbReference type="InterPro" id="IPR007214">
    <property type="entry name" value="YbaK/aa-tRNA-synth-assoc-dom"/>
</dbReference>
<dbReference type="GO" id="GO:0004812">
    <property type="term" value="F:aminoacyl-tRNA ligase activity"/>
    <property type="evidence" value="ECO:0007669"/>
    <property type="project" value="UniProtKB-KW"/>
</dbReference>
<sequence>MEKHLNIKPGSVSVLGLVNDISQSVQLLIDKDVLQSEYVGCHPCVNTSSPNSQCCWMSFTDRIVVDAVDGESDLAVLNVCISRERSCYVKFLH</sequence>
<organism evidence="2 3">
    <name type="scientific">Desulfosporosinus acididurans</name>
    <dbReference type="NCBI Taxonomy" id="476652"/>
    <lineage>
        <taxon>Bacteria</taxon>
        <taxon>Bacillati</taxon>
        <taxon>Bacillota</taxon>
        <taxon>Clostridia</taxon>
        <taxon>Eubacteriales</taxon>
        <taxon>Desulfitobacteriaceae</taxon>
        <taxon>Desulfosporosinus</taxon>
    </lineage>
</organism>
<dbReference type="InterPro" id="IPR036754">
    <property type="entry name" value="YbaK/aa-tRNA-synt-asso_dom_sf"/>
</dbReference>
<dbReference type="Gene3D" id="3.90.960.10">
    <property type="entry name" value="YbaK/aminoacyl-tRNA synthetase-associated domain"/>
    <property type="match status" value="1"/>
</dbReference>
<dbReference type="PATRIC" id="fig|476652.3.peg.2947"/>
<keyword evidence="3" id="KW-1185">Reference proteome</keyword>
<comment type="caution">
    <text evidence="2">The sequence shown here is derived from an EMBL/GenBank/DDBJ whole genome shotgun (WGS) entry which is preliminary data.</text>
</comment>
<proteinExistence type="predicted"/>
<dbReference type="EMBL" id="LDZY01000009">
    <property type="protein sequence ID" value="KLU65259.1"/>
    <property type="molecule type" value="Genomic_DNA"/>
</dbReference>
<dbReference type="Proteomes" id="UP000036356">
    <property type="component" value="Unassembled WGS sequence"/>
</dbReference>
<evidence type="ECO:0000313" key="3">
    <source>
        <dbReference type="Proteomes" id="UP000036356"/>
    </source>
</evidence>
<keyword evidence="2" id="KW-0030">Aminoacyl-tRNA synthetase</keyword>
<evidence type="ECO:0000259" key="1">
    <source>
        <dbReference type="Pfam" id="PF04073"/>
    </source>
</evidence>
<dbReference type="GO" id="GO:0002161">
    <property type="term" value="F:aminoacyl-tRNA deacylase activity"/>
    <property type="evidence" value="ECO:0007669"/>
    <property type="project" value="InterPro"/>
</dbReference>
<keyword evidence="2" id="KW-0436">Ligase</keyword>